<keyword evidence="1" id="KW-0812">Transmembrane</keyword>
<organism evidence="2 3">
    <name type="scientific">Paenibacillus glycanilyticus</name>
    <dbReference type="NCBI Taxonomy" id="126569"/>
    <lineage>
        <taxon>Bacteria</taxon>
        <taxon>Bacillati</taxon>
        <taxon>Bacillota</taxon>
        <taxon>Bacilli</taxon>
        <taxon>Bacillales</taxon>
        <taxon>Paenibacillaceae</taxon>
        <taxon>Paenibacillus</taxon>
    </lineage>
</organism>
<gene>
    <name evidence="2" type="ORF">MU1_46290</name>
</gene>
<sequence length="107" mass="11924">MDNGGLIGNAADKVKPYYYFGGIIGCITGYVIAKVYLIWAMLFITGGFEQFASNEWNPNSRPVWVLATEHPSAFTFWVTVLFSVIGVCMVKLRKYAAETEKAETKSI</sequence>
<name>A0ABQ6GJ69_9BACL</name>
<reference evidence="2 3" key="1">
    <citation type="submission" date="2023-03" db="EMBL/GenBank/DDBJ databases">
        <title>Draft genome sequence of the bacteria which degrade cell wall of Tricholomamatutake.</title>
        <authorList>
            <person name="Konishi Y."/>
            <person name="Fukuta Y."/>
            <person name="Shirasaka N."/>
        </authorList>
    </citation>
    <scope>NUCLEOTIDE SEQUENCE [LARGE SCALE GENOMIC DNA]</scope>
    <source>
        <strain evidence="3">mu1</strain>
    </source>
</reference>
<evidence type="ECO:0000313" key="2">
    <source>
        <dbReference type="EMBL" id="GLX70283.1"/>
    </source>
</evidence>
<evidence type="ECO:0000313" key="3">
    <source>
        <dbReference type="Proteomes" id="UP001157114"/>
    </source>
</evidence>
<comment type="caution">
    <text evidence="2">The sequence shown here is derived from an EMBL/GenBank/DDBJ whole genome shotgun (WGS) entry which is preliminary data.</text>
</comment>
<proteinExistence type="predicted"/>
<dbReference type="RefSeq" id="WP_284241045.1">
    <property type="nucleotide sequence ID" value="NZ_BSSQ01000018.1"/>
</dbReference>
<keyword evidence="3" id="KW-1185">Reference proteome</keyword>
<keyword evidence="1" id="KW-0472">Membrane</keyword>
<feature type="transmembrane region" description="Helical" evidence="1">
    <location>
        <begin position="74"/>
        <end position="92"/>
    </location>
</feature>
<evidence type="ECO:0000256" key="1">
    <source>
        <dbReference type="SAM" id="Phobius"/>
    </source>
</evidence>
<feature type="transmembrane region" description="Helical" evidence="1">
    <location>
        <begin position="17"/>
        <end position="44"/>
    </location>
</feature>
<protein>
    <submittedName>
        <fullName evidence="2">Uncharacterized protein</fullName>
    </submittedName>
</protein>
<accession>A0ABQ6GJ69</accession>
<dbReference type="Proteomes" id="UP001157114">
    <property type="component" value="Unassembled WGS sequence"/>
</dbReference>
<dbReference type="EMBL" id="BSSQ01000018">
    <property type="protein sequence ID" value="GLX70283.1"/>
    <property type="molecule type" value="Genomic_DNA"/>
</dbReference>
<keyword evidence="1" id="KW-1133">Transmembrane helix</keyword>